<dbReference type="HOGENOM" id="CLU_857105_0_0_9"/>
<dbReference type="SUPFAM" id="SSF53756">
    <property type="entry name" value="UDP-Glycosyltransferase/glycogen phosphorylase"/>
    <property type="match status" value="1"/>
</dbReference>
<dbReference type="RefSeq" id="WP_006307289.1">
    <property type="nucleotide sequence ID" value="NZ_GL892076.1"/>
</dbReference>
<protein>
    <recommendedName>
        <fullName evidence="3">Glycosyl transferase family 1 domain-containing protein</fullName>
    </recommendedName>
</protein>
<dbReference type="eggNOG" id="ENOG502ZWDU">
    <property type="taxonomic scope" value="Bacteria"/>
</dbReference>
<evidence type="ECO:0000313" key="2">
    <source>
        <dbReference type="Proteomes" id="UP000004067"/>
    </source>
</evidence>
<dbReference type="Gene3D" id="3.40.50.2000">
    <property type="entry name" value="Glycogen Phosphorylase B"/>
    <property type="match status" value="1"/>
</dbReference>
<proteinExistence type="predicted"/>
<dbReference type="STRING" id="888060.HMPREF9081_2194"/>
<sequence length="324" mass="37339">MKKILMLYRDFGFDTGVKVSNYHLENLIHSEGILCHSYGYQNDEDLLSYVKCNPVDVVLLQAPTFRRGCIEQLLEIGCTVCLVIHSTISFLQVEEEAFDNVQEYLQISHPRFFLANPCCYEVVGFLSYAKANVIYLPNTYNSIIKPRKRKRNHDFIRIALFCAYRPFKNIMTQITACSILYKYLPIELHLLESKMNSVYHNTLSLLSNMNFPFVLHPQCSNSEMHQILEQMDIGLQVSYSETFSYIIYEHMIHGTPTVSSTTVPFATKIVDFNDAEKIASAILELVDNDEVYENASVQAVETAKRIREENNRDAMKAVRQLLEV</sequence>
<organism evidence="1 2">
    <name type="scientific">Centipeda periodontii DSM 2778</name>
    <dbReference type="NCBI Taxonomy" id="888060"/>
    <lineage>
        <taxon>Bacteria</taxon>
        <taxon>Bacillati</taxon>
        <taxon>Bacillota</taxon>
        <taxon>Negativicutes</taxon>
        <taxon>Selenomonadales</taxon>
        <taxon>Selenomonadaceae</taxon>
        <taxon>Centipeda</taxon>
    </lineage>
</organism>
<evidence type="ECO:0008006" key="3">
    <source>
        <dbReference type="Google" id="ProtNLM"/>
    </source>
</evidence>
<gene>
    <name evidence="1" type="ORF">HMPREF9081_2194</name>
</gene>
<dbReference type="OrthoDB" id="139410at2"/>
<evidence type="ECO:0000313" key="1">
    <source>
        <dbReference type="EMBL" id="EGK57676.1"/>
    </source>
</evidence>
<name>F5RPK8_9FIRM</name>
<comment type="caution">
    <text evidence="1">The sequence shown here is derived from an EMBL/GenBank/DDBJ whole genome shotgun (WGS) entry which is preliminary data.</text>
</comment>
<reference evidence="1 2" key="1">
    <citation type="submission" date="2011-04" db="EMBL/GenBank/DDBJ databases">
        <authorList>
            <person name="Muzny D."/>
            <person name="Qin X."/>
            <person name="Deng J."/>
            <person name="Jiang H."/>
            <person name="Liu Y."/>
            <person name="Qu J."/>
            <person name="Song X.-Z."/>
            <person name="Zhang L."/>
            <person name="Thornton R."/>
            <person name="Coyle M."/>
            <person name="Francisco L."/>
            <person name="Jackson L."/>
            <person name="Javaid M."/>
            <person name="Korchina V."/>
            <person name="Kovar C."/>
            <person name="Mata R."/>
            <person name="Mathew T."/>
            <person name="Ngo R."/>
            <person name="Nguyen L."/>
            <person name="Nguyen N."/>
            <person name="Okwuonu G."/>
            <person name="Ongeri F."/>
            <person name="Pham C."/>
            <person name="Simmons D."/>
            <person name="Wilczek-Boney K."/>
            <person name="Hale W."/>
            <person name="Jakkamsetti A."/>
            <person name="Pham P."/>
            <person name="Ruth R."/>
            <person name="San Lucas F."/>
            <person name="Warren J."/>
            <person name="Zhang J."/>
            <person name="Zhao Z."/>
            <person name="Zhou C."/>
            <person name="Zhu D."/>
            <person name="Lee S."/>
            <person name="Bess C."/>
            <person name="Blankenburg K."/>
            <person name="Forbes L."/>
            <person name="Fu Q."/>
            <person name="Gubbala S."/>
            <person name="Hirani K."/>
            <person name="Jayaseelan J.C."/>
            <person name="Lara F."/>
            <person name="Munidasa M."/>
            <person name="Palculict T."/>
            <person name="Patil S."/>
            <person name="Pu L.-L."/>
            <person name="Saada N."/>
            <person name="Tang L."/>
            <person name="Weissenberger G."/>
            <person name="Zhu Y."/>
            <person name="Hemphill L."/>
            <person name="Shang Y."/>
            <person name="Youmans B."/>
            <person name="Ayvaz T."/>
            <person name="Ross M."/>
            <person name="Santibanez J."/>
            <person name="Aqrawi P."/>
            <person name="Gross S."/>
            <person name="Joshi V."/>
            <person name="Fowler G."/>
            <person name="Nazareth L."/>
            <person name="Reid J."/>
            <person name="Worley K."/>
            <person name="Petrosino J."/>
            <person name="Highlander S."/>
            <person name="Gibbs R."/>
        </authorList>
    </citation>
    <scope>NUCLEOTIDE SEQUENCE [LARGE SCALE GENOMIC DNA]</scope>
    <source>
        <strain evidence="1 2">DSM 2778</strain>
    </source>
</reference>
<dbReference type="AlphaFoldDB" id="F5RPK8"/>
<keyword evidence="2" id="KW-1185">Reference proteome</keyword>
<dbReference type="EMBL" id="AFHQ01000054">
    <property type="protein sequence ID" value="EGK57676.1"/>
    <property type="molecule type" value="Genomic_DNA"/>
</dbReference>
<dbReference type="Proteomes" id="UP000004067">
    <property type="component" value="Unassembled WGS sequence"/>
</dbReference>
<accession>F5RPK8</accession>